<accession>A0AA37SLI6</accession>
<dbReference type="AlphaFoldDB" id="A0AA37SLI6"/>
<comment type="caution">
    <text evidence="1">The sequence shown here is derived from an EMBL/GenBank/DDBJ whole genome shotgun (WGS) entry which is preliminary data.</text>
</comment>
<reference evidence="1" key="1">
    <citation type="journal article" date="2014" name="Int. J. Syst. Evol. Microbiol.">
        <title>Complete genome sequence of Corynebacterium casei LMG S-19264T (=DSM 44701T), isolated from a smear-ripened cheese.</title>
        <authorList>
            <consortium name="US DOE Joint Genome Institute (JGI-PGF)"/>
            <person name="Walter F."/>
            <person name="Albersmeier A."/>
            <person name="Kalinowski J."/>
            <person name="Ruckert C."/>
        </authorList>
    </citation>
    <scope>NUCLEOTIDE SEQUENCE</scope>
    <source>
        <strain evidence="1">NBRC 108769</strain>
    </source>
</reference>
<sequence length="275" mass="32066">MKIWLVAFTYISLFLNIGCFSTSSKENVDTNSKNNMEEQIEESLALKYAEPFKVIDQYFDKSLNVYTFTASPKANDDIVFEGNYDERESNEQKKILNDGYPNIKYSYQAGVYFESLFPNKELKHEAQASVYSKYDHTYGTLVPEWDEYLEDRKDGSTIRMNCYFFEVPDQPYHQTVVTLFGIMETLHEKYENNYSVYAGFWPKGFLEDKNLEDLTFGFEATKQEDADDLLSVMQYLAKVVFIKIVNGTLEGLDEEKLFELIKDFNKNGPTPMVEF</sequence>
<organism evidence="1 2">
    <name type="scientific">Portibacter lacus</name>
    <dbReference type="NCBI Taxonomy" id="1099794"/>
    <lineage>
        <taxon>Bacteria</taxon>
        <taxon>Pseudomonadati</taxon>
        <taxon>Bacteroidota</taxon>
        <taxon>Saprospiria</taxon>
        <taxon>Saprospirales</taxon>
        <taxon>Haliscomenobacteraceae</taxon>
        <taxon>Portibacter</taxon>
    </lineage>
</organism>
<reference evidence="1" key="2">
    <citation type="submission" date="2023-01" db="EMBL/GenBank/DDBJ databases">
        <title>Draft genome sequence of Portibacter lacus strain NBRC 108769.</title>
        <authorList>
            <person name="Sun Q."/>
            <person name="Mori K."/>
        </authorList>
    </citation>
    <scope>NUCLEOTIDE SEQUENCE</scope>
    <source>
        <strain evidence="1">NBRC 108769</strain>
    </source>
</reference>
<dbReference type="RefSeq" id="WP_235291122.1">
    <property type="nucleotide sequence ID" value="NZ_BSOH01000007.1"/>
</dbReference>
<protein>
    <submittedName>
        <fullName evidence="1">Uncharacterized protein</fullName>
    </submittedName>
</protein>
<name>A0AA37SLI6_9BACT</name>
<keyword evidence="2" id="KW-1185">Reference proteome</keyword>
<gene>
    <name evidence="1" type="ORF">GCM10007940_13030</name>
</gene>
<dbReference type="EMBL" id="BSOH01000007">
    <property type="protein sequence ID" value="GLR16688.1"/>
    <property type="molecule type" value="Genomic_DNA"/>
</dbReference>
<evidence type="ECO:0000313" key="1">
    <source>
        <dbReference type="EMBL" id="GLR16688.1"/>
    </source>
</evidence>
<dbReference type="Proteomes" id="UP001156666">
    <property type="component" value="Unassembled WGS sequence"/>
</dbReference>
<evidence type="ECO:0000313" key="2">
    <source>
        <dbReference type="Proteomes" id="UP001156666"/>
    </source>
</evidence>
<proteinExistence type="predicted"/>